<reference evidence="3" key="1">
    <citation type="journal article" date="2012" name="Science">
        <title>The Paleozoic origin of enzymatic lignin decomposition reconstructed from 31 fungal genomes.</title>
        <authorList>
            <person name="Floudas D."/>
            <person name="Binder M."/>
            <person name="Riley R."/>
            <person name="Barry K."/>
            <person name="Blanchette R.A."/>
            <person name="Henrissat B."/>
            <person name="Martinez A.T."/>
            <person name="Otillar R."/>
            <person name="Spatafora J.W."/>
            <person name="Yadav J.S."/>
            <person name="Aerts A."/>
            <person name="Benoit I."/>
            <person name="Boyd A."/>
            <person name="Carlson A."/>
            <person name="Copeland A."/>
            <person name="Coutinho P.M."/>
            <person name="de Vries R.P."/>
            <person name="Ferreira P."/>
            <person name="Findley K."/>
            <person name="Foster B."/>
            <person name="Gaskell J."/>
            <person name="Glotzer D."/>
            <person name="Gorecki P."/>
            <person name="Heitman J."/>
            <person name="Hesse C."/>
            <person name="Hori C."/>
            <person name="Igarashi K."/>
            <person name="Jurgens J.A."/>
            <person name="Kallen N."/>
            <person name="Kersten P."/>
            <person name="Kohler A."/>
            <person name="Kuees U."/>
            <person name="Kumar T.K.A."/>
            <person name="Kuo A."/>
            <person name="LaButti K."/>
            <person name="Larrondo L.F."/>
            <person name="Lindquist E."/>
            <person name="Ling A."/>
            <person name="Lombard V."/>
            <person name="Lucas S."/>
            <person name="Lundell T."/>
            <person name="Martin R."/>
            <person name="McLaughlin D.J."/>
            <person name="Morgenstern I."/>
            <person name="Morin E."/>
            <person name="Murat C."/>
            <person name="Nagy L.G."/>
            <person name="Nolan M."/>
            <person name="Ohm R.A."/>
            <person name="Patyshakuliyeva A."/>
            <person name="Rokas A."/>
            <person name="Ruiz-Duenas F.J."/>
            <person name="Sabat G."/>
            <person name="Salamov A."/>
            <person name="Samejima M."/>
            <person name="Schmutz J."/>
            <person name="Slot J.C."/>
            <person name="St John F."/>
            <person name="Stenlid J."/>
            <person name="Sun H."/>
            <person name="Sun S."/>
            <person name="Syed K."/>
            <person name="Tsang A."/>
            <person name="Wiebenga A."/>
            <person name="Young D."/>
            <person name="Pisabarro A."/>
            <person name="Eastwood D.C."/>
            <person name="Martin F."/>
            <person name="Cullen D."/>
            <person name="Grigoriev I.V."/>
            <person name="Hibbett D.S."/>
        </authorList>
    </citation>
    <scope>NUCLEOTIDE SEQUENCE [LARGE SCALE GENOMIC DNA]</scope>
    <source>
        <strain evidence="3">TFB10046</strain>
    </source>
</reference>
<sequence length="551" mass="59993">MCLLRPRSSSQATTATPPPPSPSPNGGRGTHPDGHPMNGPAELAESGNQTEEPYLDKGSADFKTAISEAVDAYHHGVIDGMTDTKGAHAPISEEDHIQAQYENGFSDYKDGRFNIRSLESIISIHPPEPRAQSVDVVARNEQHGAAAQGPAGPEGHAPGAPRAARAPSVELLADARDAELRLPRTLRAPTNPPAPQPPTHKAPRDGPFILNPLPGVGHPDGTDCTVLAGQWNAVQRQALFNLGEIVGWMKLEGVEDLTNLSFAVAVLLRIWEEEFPGERPPQVVMPYENEEGDLPESLAFFAERRQVAHLTSIGTWSSSWAAAVFFPNKPIVSRYACTFGGRNQPNIPLSSFAKMARMVKRALRNNPALCDFIIRNGRDPEAVANTLELEHLVLILDGIEVHLWNVLLTPPLDVGDDYLALGPRVLQWRELVARLRPEELLTGRLRCYEEPFQCEICGSLRHPQELCPAVVTEGWMGFIPFIPAASAAVAPETSHVKIATARDSLWKPTAAAKASRKHRAPAKKRSAATDAFFKKQRLAKKRASRARGNGA</sequence>
<feature type="compositionally biased region" description="Low complexity" evidence="1">
    <location>
        <begin position="143"/>
        <end position="165"/>
    </location>
</feature>
<evidence type="ECO:0000313" key="3">
    <source>
        <dbReference type="Proteomes" id="UP000006514"/>
    </source>
</evidence>
<proteinExistence type="predicted"/>
<protein>
    <submittedName>
        <fullName evidence="2">Uncharacterized protein</fullName>
    </submittedName>
</protein>
<feature type="region of interest" description="Disordered" evidence="1">
    <location>
        <begin position="183"/>
        <end position="205"/>
    </location>
</feature>
<dbReference type="EMBL" id="JH687832">
    <property type="protein sequence ID" value="EJD37972.1"/>
    <property type="molecule type" value="Genomic_DNA"/>
</dbReference>
<dbReference type="AlphaFoldDB" id="J0WVB3"/>
<organism evidence="2 3">
    <name type="scientific">Auricularia subglabra (strain TFB-10046 / SS5)</name>
    <name type="common">White-rot fungus</name>
    <name type="synonym">Auricularia delicata (strain TFB10046)</name>
    <dbReference type="NCBI Taxonomy" id="717982"/>
    <lineage>
        <taxon>Eukaryota</taxon>
        <taxon>Fungi</taxon>
        <taxon>Dikarya</taxon>
        <taxon>Basidiomycota</taxon>
        <taxon>Agaricomycotina</taxon>
        <taxon>Agaricomycetes</taxon>
        <taxon>Auriculariales</taxon>
        <taxon>Auriculariaceae</taxon>
        <taxon>Auricularia</taxon>
    </lineage>
</organism>
<feature type="region of interest" description="Disordered" evidence="1">
    <location>
        <begin position="142"/>
        <end position="165"/>
    </location>
</feature>
<keyword evidence="3" id="KW-1185">Reference proteome</keyword>
<feature type="compositionally biased region" description="Low complexity" evidence="1">
    <location>
        <begin position="1"/>
        <end position="15"/>
    </location>
</feature>
<evidence type="ECO:0000313" key="2">
    <source>
        <dbReference type="EMBL" id="EJD37972.1"/>
    </source>
</evidence>
<name>J0WVB3_AURST</name>
<feature type="region of interest" description="Disordered" evidence="1">
    <location>
        <begin position="510"/>
        <end position="529"/>
    </location>
</feature>
<dbReference type="Proteomes" id="UP000006514">
    <property type="component" value="Unassembled WGS sequence"/>
</dbReference>
<gene>
    <name evidence="2" type="ORF">AURDEDRAFT_129136</name>
</gene>
<feature type="compositionally biased region" description="Basic residues" evidence="1">
    <location>
        <begin position="514"/>
        <end position="526"/>
    </location>
</feature>
<accession>J0WVB3</accession>
<feature type="region of interest" description="Disordered" evidence="1">
    <location>
        <begin position="1"/>
        <end position="55"/>
    </location>
</feature>
<feature type="compositionally biased region" description="Pro residues" evidence="1">
    <location>
        <begin position="190"/>
        <end position="200"/>
    </location>
</feature>
<dbReference type="KEGG" id="adl:AURDEDRAFT_129136"/>
<dbReference type="InParanoid" id="J0WVB3"/>
<evidence type="ECO:0000256" key="1">
    <source>
        <dbReference type="SAM" id="MobiDB-lite"/>
    </source>
</evidence>